<dbReference type="EMBL" id="KC662249">
    <property type="protein sequence ID" value="AGM15363.1"/>
    <property type="molecule type" value="Genomic_DNA"/>
</dbReference>
<reference evidence="1 2" key="1">
    <citation type="journal article" date="2013" name="Proc. Natl. Acad. Sci. U.S.A.">
        <title>Genome of Phaeocystis globosa virus PgV-16T highlights the common ancestry of the largest known DNA viruses infecting eukaryotes.</title>
        <authorList>
            <person name="Santini S."/>
            <person name="Jeudy S."/>
            <person name="Bartoli J."/>
            <person name="Poirot O."/>
            <person name="Lescot M."/>
            <person name="Abergel C."/>
            <person name="Barbe V."/>
            <person name="Wommack K.E."/>
            <person name="Noordeloos A.A."/>
            <person name="Brussaard C.P."/>
            <person name="Claverie J.M."/>
        </authorList>
    </citation>
    <scope>NUCLEOTIDE SEQUENCE [LARGE SCALE GENOMIC DNA]</scope>
    <source>
        <strain evidence="1 2">16T</strain>
    </source>
</reference>
<evidence type="ECO:0000313" key="2">
    <source>
        <dbReference type="Proteomes" id="UP000204225"/>
    </source>
</evidence>
<keyword evidence="2" id="KW-1185">Reference proteome</keyword>
<evidence type="ECO:0000313" key="1">
    <source>
        <dbReference type="EMBL" id="AGM15363.1"/>
    </source>
</evidence>
<sequence>MANNTQDLAKKYQKKTDKQHILDNPDTYIGSVENIDEDTYVFDSELNRIVEKHITYVPAVYKLFDEGIVNCRDHTIRMRQLIESSPGEKNHPVTNIDVTITDEGIITLYNDGNGIDVSMHPEYGVWIPELIFGHLRTSTNYDKNEKKTVGGKNGFGFKLVLIWSTWGKIETVDHKTGQKYIQEFHDNLTTIDKPKITKCKTKPYTSVSFKPDYERLKIAGIDMDFKSLLLRRIYDMAAVTDKSIKVKFNSQQINVKSFINYVDLYIGDKSVTERVQEQPNERWEYAVCIAPKQEFTQISFVNGIFTSKGGKHVDYITNQIIRKITAFIKTKKHIDVKPAAIREQLMVFINCTIENPAFDSQTKDCLNTAVSNFGSSCEVSDKFIEKLAKMGVMATACSITEVKENKAVKKTDGTKVKNIRNIPKLVDANFAGTSKSAECVIILCEGDSAKSGIISGLTSEDRNYIGVYPMKGKMFNVRGESASKISVNKEIFEIKQIVGLEHGKKYTAEDVKTKLRYGKILFMTDQDLDGSHIKGLGINMIDSEWKSLIEIPEFIGYMNTPILKATKGKETVDFYNDGQFENWKKDNDASKWNIKYYKGLGTSTSKEFKEYFQKKKVVNFTSSDKCSDSIDMVFNKKRAHDRKDWLSNYDRSAYLDTDKTSVTYDEFINDDLRHFSTYDNDRSIPNICDGLKISLRKIVYSAFKKKLHSEIKVAQFSGYVSEHSGYHHGEASLNGAIVGLAQNFVGSNNINLFQPNGQFGTRLMGGKDAASERYIFTQLSKITRAIFPEIDDKVLTYLKDDGDSVEPVYYIPIIPMILINGTKGIGTGFSTDIMSHNPIQIIQYLENMLTNQKELGTIEPYYKNFKGTIIPCDKNHKYLIRGKYEMMDNNQIRIIELPIGTWTQTYKEFLETLFVSKDKCYIKDYSDMSTEANVEFIIQFYPGIISKLLSEKHEYGLEGIEHYLKLSTTQSTTNMHLFNPKGKLTKYDTIYSIVDEYYSIRLEYYNKRKAYLIELLTKELATLSNKTKYITGVLNDTIDLRKKSKDEIYSLLEGKNFDKDMDTGSYNYLIKMPMDCVSEENIEKLTKEHNEKQKELDEITKSKAQDLWLGELAKLKTLYNEFLLEDIVPDVKKSDGKTTGKSKVKSTGKSKAK</sequence>
<gene>
    <name evidence="1" type="ORF">PGCG_00051</name>
</gene>
<organism evidence="1 2">
    <name type="scientific">Phaeocystis globosa virus PgV-16T</name>
    <dbReference type="NCBI Taxonomy" id="3071227"/>
    <lineage>
        <taxon>Viruses</taxon>
        <taxon>Varidnaviria</taxon>
        <taxon>Bamfordvirae</taxon>
        <taxon>Nucleocytoviricota</taxon>
        <taxon>Megaviricetes</taxon>
        <taxon>Imitervirales</taxon>
        <taxon>Mesomimiviridae</taxon>
        <taxon>Tethysvirus</taxon>
        <taxon>Tethysvirus hollandense</taxon>
    </lineage>
</organism>
<protein>
    <submittedName>
        <fullName evidence="1">DNA gyrase/DNA topoisomerase IV subunit A</fullName>
    </submittedName>
</protein>
<name>A0AC59EWM7_9VIRU</name>
<dbReference type="Proteomes" id="UP000204225">
    <property type="component" value="Segment"/>
</dbReference>
<accession>A0AC59EWM7</accession>
<proteinExistence type="predicted"/>